<proteinExistence type="inferred from homology"/>
<dbReference type="EC" id="2.4.99.28" evidence="15"/>
<dbReference type="EMBL" id="CP023994">
    <property type="protein sequence ID" value="AWR21260.1"/>
    <property type="molecule type" value="Genomic_DNA"/>
</dbReference>
<dbReference type="InterPro" id="IPR018365">
    <property type="entry name" value="Cell_cycle_FtsW-rel_CS"/>
</dbReference>
<dbReference type="Pfam" id="PF01098">
    <property type="entry name" value="FTSW_RODA_SPOVE"/>
    <property type="match status" value="1"/>
</dbReference>
<feature type="transmembrane region" description="Helical" evidence="19">
    <location>
        <begin position="86"/>
        <end position="106"/>
    </location>
</feature>
<comment type="pathway">
    <text evidence="2">Cell wall biogenesis; peptidoglycan biosynthesis.</text>
</comment>
<comment type="similarity">
    <text evidence="12">Belongs to the SEDS family. FtsW subfamily.</text>
</comment>
<feature type="transmembrane region" description="Helical" evidence="19">
    <location>
        <begin position="159"/>
        <end position="176"/>
    </location>
</feature>
<evidence type="ECO:0000256" key="7">
    <source>
        <dbReference type="ARBA" id="ARBA00022984"/>
    </source>
</evidence>
<dbReference type="PROSITE" id="PS00428">
    <property type="entry name" value="FTSW_RODA_SPOVE"/>
    <property type="match status" value="1"/>
</dbReference>
<evidence type="ECO:0000313" key="21">
    <source>
        <dbReference type="Proteomes" id="UP000246894"/>
    </source>
</evidence>
<comment type="function">
    <text evidence="17">Peptidoglycan polymerase that is essential for cell division.</text>
</comment>
<evidence type="ECO:0000256" key="4">
    <source>
        <dbReference type="ARBA" id="ARBA00022679"/>
    </source>
</evidence>
<evidence type="ECO:0000256" key="18">
    <source>
        <dbReference type="SAM" id="MobiDB-lite"/>
    </source>
</evidence>
<dbReference type="GO" id="GO:0051301">
    <property type="term" value="P:cell division"/>
    <property type="evidence" value="ECO:0007669"/>
    <property type="project" value="InterPro"/>
</dbReference>
<dbReference type="GO" id="GO:0009252">
    <property type="term" value="P:peptidoglycan biosynthetic process"/>
    <property type="evidence" value="ECO:0007669"/>
    <property type="project" value="UniProtKB-KW"/>
</dbReference>
<feature type="transmembrane region" description="Helical" evidence="19">
    <location>
        <begin position="234"/>
        <end position="252"/>
    </location>
</feature>
<feature type="compositionally biased region" description="Low complexity" evidence="18">
    <location>
        <begin position="1"/>
        <end position="27"/>
    </location>
</feature>
<dbReference type="GO" id="GO:0008360">
    <property type="term" value="P:regulation of cell shape"/>
    <property type="evidence" value="ECO:0007669"/>
    <property type="project" value="UniProtKB-KW"/>
</dbReference>
<evidence type="ECO:0000256" key="13">
    <source>
        <dbReference type="ARBA" id="ARBA00041185"/>
    </source>
</evidence>
<dbReference type="KEGG" id="aum:AURMO_00649"/>
<dbReference type="PANTHER" id="PTHR30474">
    <property type="entry name" value="CELL CYCLE PROTEIN"/>
    <property type="match status" value="1"/>
</dbReference>
<evidence type="ECO:0000256" key="19">
    <source>
        <dbReference type="SAM" id="Phobius"/>
    </source>
</evidence>
<evidence type="ECO:0000313" key="20">
    <source>
        <dbReference type="EMBL" id="AWR21260.1"/>
    </source>
</evidence>
<evidence type="ECO:0000256" key="14">
    <source>
        <dbReference type="ARBA" id="ARBA00041418"/>
    </source>
</evidence>
<evidence type="ECO:0000256" key="15">
    <source>
        <dbReference type="ARBA" id="ARBA00044770"/>
    </source>
</evidence>
<feature type="transmembrane region" description="Helical" evidence="19">
    <location>
        <begin position="382"/>
        <end position="404"/>
    </location>
</feature>
<evidence type="ECO:0000256" key="12">
    <source>
        <dbReference type="ARBA" id="ARBA00038053"/>
    </source>
</evidence>
<evidence type="ECO:0000256" key="17">
    <source>
        <dbReference type="ARBA" id="ARBA00049966"/>
    </source>
</evidence>
<feature type="transmembrane region" description="Helical" evidence="19">
    <location>
        <begin position="53"/>
        <end position="74"/>
    </location>
</feature>
<sequence>MATPPRTSQPRRPSATPRTSTRPAPQASTPTRPGGLATRFKLEKAFKAESPNFYLLAGVTLFTVILGLIMVLSASAVDSFLQDGGFFSGFFKQAIAAFVALPLMLGISRLPLVFFRKWANIALFITIGLQLLVFTPLGVESGGNRNWLDVGIQFQPSEMIKLTIAVWLGVNLPAIIDRVGPYSFRIFGGIFPVYIAMFVVLLGQDLGTVIILFAIVLGCLAFSGVAGRMIGVPMVLGAVGVLFMALISPNRMARIMSFLNENCTDYTNACWQPLHGKWALANGGIFGVGLGQSKAKWSWLPAADNDYIFAIIGEELGMIGCLVVIALFVTLAVAFVRIIRQAQDPLVRIVTGGIMIWIVGQAFVNIGVVVGVLPVLGVPLPLLSSGGSALIMTLLAIGVVLSFTKDEKPIKRTRSRSQPRTQNRTKTPQARTRQPQSGRS</sequence>
<feature type="transmembrane region" description="Helical" evidence="19">
    <location>
        <begin position="346"/>
        <end position="376"/>
    </location>
</feature>
<comment type="catalytic activity">
    <reaction evidence="16">
        <text>[GlcNAc-(1-&gt;4)-Mur2Ac(oyl-L-Ala-gamma-D-Glu-L-Lys-D-Ala-D-Ala)](n)-di-trans,octa-cis-undecaprenyl diphosphate + beta-D-GlcNAc-(1-&gt;4)-Mur2Ac(oyl-L-Ala-gamma-D-Glu-L-Lys-D-Ala-D-Ala)-di-trans,octa-cis-undecaprenyl diphosphate = [GlcNAc-(1-&gt;4)-Mur2Ac(oyl-L-Ala-gamma-D-Glu-L-Lys-D-Ala-D-Ala)](n+1)-di-trans,octa-cis-undecaprenyl diphosphate + di-trans,octa-cis-undecaprenyl diphosphate + H(+)</text>
        <dbReference type="Rhea" id="RHEA:23708"/>
        <dbReference type="Rhea" id="RHEA-COMP:9602"/>
        <dbReference type="Rhea" id="RHEA-COMP:9603"/>
        <dbReference type="ChEBI" id="CHEBI:15378"/>
        <dbReference type="ChEBI" id="CHEBI:58405"/>
        <dbReference type="ChEBI" id="CHEBI:60033"/>
        <dbReference type="ChEBI" id="CHEBI:78435"/>
        <dbReference type="EC" id="2.4.99.28"/>
    </reaction>
</comment>
<comment type="subcellular location">
    <subcellularLocation>
        <location evidence="1">Membrane</location>
        <topology evidence="1">Multi-pass membrane protein</topology>
    </subcellularLocation>
</comment>
<dbReference type="RefSeq" id="WP_162532655.1">
    <property type="nucleotide sequence ID" value="NZ_CP023994.1"/>
</dbReference>
<evidence type="ECO:0000256" key="16">
    <source>
        <dbReference type="ARBA" id="ARBA00049902"/>
    </source>
</evidence>
<dbReference type="Proteomes" id="UP000246894">
    <property type="component" value="Chromosome"/>
</dbReference>
<evidence type="ECO:0000256" key="8">
    <source>
        <dbReference type="ARBA" id="ARBA00022989"/>
    </source>
</evidence>
<protein>
    <recommendedName>
        <fullName evidence="13">Probable peptidoglycan glycosyltransferase FtsW</fullName>
        <ecNumber evidence="15">2.4.99.28</ecNumber>
    </recommendedName>
    <alternativeName>
        <fullName evidence="14">Cell division protein FtsW</fullName>
    </alternativeName>
    <alternativeName>
        <fullName evidence="11">Cell wall polymerase</fullName>
    </alternativeName>
    <alternativeName>
        <fullName evidence="10">Peptidoglycan polymerase</fullName>
    </alternativeName>
</protein>
<evidence type="ECO:0000256" key="10">
    <source>
        <dbReference type="ARBA" id="ARBA00032370"/>
    </source>
</evidence>
<evidence type="ECO:0000256" key="2">
    <source>
        <dbReference type="ARBA" id="ARBA00004752"/>
    </source>
</evidence>
<name>A0A2Z3RXM4_9MICO</name>
<evidence type="ECO:0000256" key="9">
    <source>
        <dbReference type="ARBA" id="ARBA00023136"/>
    </source>
</evidence>
<dbReference type="PANTHER" id="PTHR30474:SF2">
    <property type="entry name" value="PEPTIDOGLYCAN GLYCOSYLTRANSFERASE FTSW-RELATED"/>
    <property type="match status" value="1"/>
</dbReference>
<feature type="region of interest" description="Disordered" evidence="18">
    <location>
        <begin position="1"/>
        <end position="35"/>
    </location>
</feature>
<keyword evidence="21" id="KW-1185">Reference proteome</keyword>
<dbReference type="GO" id="GO:0008955">
    <property type="term" value="F:peptidoglycan glycosyltransferase activity"/>
    <property type="evidence" value="ECO:0007669"/>
    <property type="project" value="UniProtKB-EC"/>
</dbReference>
<keyword evidence="4" id="KW-0808">Transferase</keyword>
<dbReference type="GO" id="GO:0005886">
    <property type="term" value="C:plasma membrane"/>
    <property type="evidence" value="ECO:0007669"/>
    <property type="project" value="TreeGrafter"/>
</dbReference>
<dbReference type="AlphaFoldDB" id="A0A2Z3RXM4"/>
<feature type="transmembrane region" description="Helical" evidence="19">
    <location>
        <begin position="209"/>
        <end position="227"/>
    </location>
</feature>
<keyword evidence="8 19" id="KW-1133">Transmembrane helix</keyword>
<keyword evidence="9 19" id="KW-0472">Membrane</keyword>
<evidence type="ECO:0000256" key="6">
    <source>
        <dbReference type="ARBA" id="ARBA00022960"/>
    </source>
</evidence>
<feature type="compositionally biased region" description="Polar residues" evidence="18">
    <location>
        <begin position="418"/>
        <end position="440"/>
    </location>
</feature>
<organism evidence="20 21">
    <name type="scientific">Aurantimicrobium photophilum</name>
    <dbReference type="NCBI Taxonomy" id="1987356"/>
    <lineage>
        <taxon>Bacteria</taxon>
        <taxon>Bacillati</taxon>
        <taxon>Actinomycetota</taxon>
        <taxon>Actinomycetes</taxon>
        <taxon>Micrococcales</taxon>
        <taxon>Microbacteriaceae</taxon>
        <taxon>Aurantimicrobium</taxon>
    </lineage>
</organism>
<evidence type="ECO:0000256" key="11">
    <source>
        <dbReference type="ARBA" id="ARBA00033270"/>
    </source>
</evidence>
<feature type="transmembrane region" description="Helical" evidence="19">
    <location>
        <begin position="316"/>
        <end position="339"/>
    </location>
</feature>
<gene>
    <name evidence="20" type="ORF">AURMO_00649</name>
</gene>
<dbReference type="GO" id="GO:0032153">
    <property type="term" value="C:cell division site"/>
    <property type="evidence" value="ECO:0007669"/>
    <property type="project" value="TreeGrafter"/>
</dbReference>
<reference evidence="20 21" key="1">
    <citation type="submission" date="2017-10" db="EMBL/GenBank/DDBJ databases">
        <title>Genome of an Actinobacterium that displays light-enhanced growth.</title>
        <authorList>
            <person name="Maresca J.A."/>
            <person name="Hempel P."/>
            <person name="Shevchenko O."/>
            <person name="Miller K.J."/>
            <person name="Hahn M.W."/>
        </authorList>
    </citation>
    <scope>NUCLEOTIDE SEQUENCE [LARGE SCALE GENOMIC DNA]</scope>
    <source>
        <strain evidence="20 21">MWH-Mo1</strain>
    </source>
</reference>
<keyword evidence="7" id="KW-0573">Peptidoglycan synthesis</keyword>
<dbReference type="GO" id="GO:0015648">
    <property type="term" value="F:lipid-linked peptidoglycan transporter activity"/>
    <property type="evidence" value="ECO:0007669"/>
    <property type="project" value="TreeGrafter"/>
</dbReference>
<keyword evidence="3" id="KW-0328">Glycosyltransferase</keyword>
<keyword evidence="6" id="KW-0133">Cell shape</keyword>
<feature type="region of interest" description="Disordered" evidence="18">
    <location>
        <begin position="410"/>
        <end position="440"/>
    </location>
</feature>
<evidence type="ECO:0000256" key="3">
    <source>
        <dbReference type="ARBA" id="ARBA00022676"/>
    </source>
</evidence>
<evidence type="ECO:0000256" key="5">
    <source>
        <dbReference type="ARBA" id="ARBA00022692"/>
    </source>
</evidence>
<feature type="transmembrane region" description="Helical" evidence="19">
    <location>
        <begin position="183"/>
        <end position="203"/>
    </location>
</feature>
<dbReference type="InterPro" id="IPR001182">
    <property type="entry name" value="FtsW/RodA"/>
</dbReference>
<accession>A0A2Z3RXM4</accession>
<evidence type="ECO:0000256" key="1">
    <source>
        <dbReference type="ARBA" id="ARBA00004141"/>
    </source>
</evidence>
<feature type="transmembrane region" description="Helical" evidence="19">
    <location>
        <begin position="118"/>
        <end position="139"/>
    </location>
</feature>
<keyword evidence="5 19" id="KW-0812">Transmembrane</keyword>